<evidence type="ECO:0000256" key="11">
    <source>
        <dbReference type="ARBA" id="ARBA00022982"/>
    </source>
</evidence>
<dbReference type="Proteomes" id="UP001652620">
    <property type="component" value="Chromosome 4"/>
</dbReference>
<evidence type="ECO:0000256" key="14">
    <source>
        <dbReference type="ARBA" id="ARBA00023136"/>
    </source>
</evidence>
<comment type="function">
    <text evidence="1">Accessory subunit of the mitochondrial membrane respiratory chain NADH dehydrogenase (Complex I) that is believed not to be involved in catalysis. Complex I functions in the transfer of electrons from NADH to the respiratory chain. The immediate electron acceptor for the enzyme is believed to be ubiquinone.</text>
</comment>
<proteinExistence type="inferred from homology"/>
<evidence type="ECO:0000256" key="9">
    <source>
        <dbReference type="ARBA" id="ARBA00022692"/>
    </source>
</evidence>
<organism evidence="18 19">
    <name type="scientific">Bactrocera dorsalis</name>
    <name type="common">Oriental fruit fly</name>
    <name type="synonym">Dacus dorsalis</name>
    <dbReference type="NCBI Taxonomy" id="27457"/>
    <lineage>
        <taxon>Eukaryota</taxon>
        <taxon>Metazoa</taxon>
        <taxon>Ecdysozoa</taxon>
        <taxon>Arthropoda</taxon>
        <taxon>Hexapoda</taxon>
        <taxon>Insecta</taxon>
        <taxon>Pterygota</taxon>
        <taxon>Neoptera</taxon>
        <taxon>Endopterygota</taxon>
        <taxon>Diptera</taxon>
        <taxon>Brachycera</taxon>
        <taxon>Muscomorpha</taxon>
        <taxon>Tephritoidea</taxon>
        <taxon>Tephritidae</taxon>
        <taxon>Bactrocera</taxon>
        <taxon>Bactrocera</taxon>
    </lineage>
</organism>
<dbReference type="GeneID" id="105224238"/>
<keyword evidence="13" id="KW-0496">Mitochondrion</keyword>
<dbReference type="KEGG" id="bdr:105224238"/>
<sequence>MIGLDKRYVWAVLPFIGFAIGHFLDKKETERMTLFRDKSALYARPAGSEGKPPSW</sequence>
<protein>
    <recommendedName>
        <fullName evidence="6">NADH dehydrogenase [ubiquinone] 1 beta subcomplex subunit 1</fullName>
    </recommendedName>
    <alternativeName>
        <fullName evidence="16">Complex I-MNLL</fullName>
    </alternativeName>
    <alternativeName>
        <fullName evidence="15">NADH-ubiquinone oxidoreductase MNLL subunit</fullName>
    </alternativeName>
</protein>
<dbReference type="Pfam" id="PF08040">
    <property type="entry name" value="NADH_oxidored"/>
    <property type="match status" value="1"/>
</dbReference>
<keyword evidence="12 17" id="KW-1133">Transmembrane helix</keyword>
<keyword evidence="7" id="KW-0813">Transport</keyword>
<dbReference type="GO" id="GO:0005743">
    <property type="term" value="C:mitochondrial inner membrane"/>
    <property type="evidence" value="ECO:0007669"/>
    <property type="project" value="UniProtKB-SubCell"/>
</dbReference>
<dbReference type="InParanoid" id="A0A6I9UXJ1"/>
<evidence type="ECO:0000256" key="17">
    <source>
        <dbReference type="SAM" id="Phobius"/>
    </source>
</evidence>
<comment type="subcellular location">
    <subcellularLocation>
        <location evidence="2">Mitochondrion inner membrane</location>
    </subcellularLocation>
    <subcellularLocation>
        <location evidence="3">Mitochondrion membrane</location>
        <topology evidence="3">Single-pass membrane protein</topology>
    </subcellularLocation>
</comment>
<evidence type="ECO:0000256" key="1">
    <source>
        <dbReference type="ARBA" id="ARBA00003335"/>
    </source>
</evidence>
<evidence type="ECO:0000313" key="19">
    <source>
        <dbReference type="RefSeq" id="XP_011200562.1"/>
    </source>
</evidence>
<dbReference type="PANTHER" id="PTHR15222">
    <property type="entry name" value="NADH DEHYDROGENASE [UBIQUINONE] 1 BETA SUBCOMPLEX SUBUNIT 1"/>
    <property type="match status" value="1"/>
</dbReference>
<gene>
    <name evidence="19" type="primary">LOC105224238</name>
</gene>
<evidence type="ECO:0000313" key="18">
    <source>
        <dbReference type="Proteomes" id="UP001652620"/>
    </source>
</evidence>
<dbReference type="OrthoDB" id="9923602at2759"/>
<evidence type="ECO:0000256" key="6">
    <source>
        <dbReference type="ARBA" id="ARBA00018678"/>
    </source>
</evidence>
<dbReference type="InterPro" id="IPR012575">
    <property type="entry name" value="NDUB1"/>
</dbReference>
<dbReference type="AlphaFoldDB" id="A0A6I9UXJ1"/>
<evidence type="ECO:0000256" key="7">
    <source>
        <dbReference type="ARBA" id="ARBA00022448"/>
    </source>
</evidence>
<evidence type="ECO:0000256" key="12">
    <source>
        <dbReference type="ARBA" id="ARBA00022989"/>
    </source>
</evidence>
<dbReference type="PANTHER" id="PTHR15222:SF2">
    <property type="entry name" value="NADH DEHYDROGENASE [UBIQUINONE] 1 BETA SUBCOMPLEX SUBUNIT 1"/>
    <property type="match status" value="1"/>
</dbReference>
<dbReference type="OMA" id="RMSMFRD"/>
<comment type="similarity">
    <text evidence="4">Belongs to the complex I NDUFB1 subunit family.</text>
</comment>
<dbReference type="RefSeq" id="XP_011200562.1">
    <property type="nucleotide sequence ID" value="XM_011202260.3"/>
</dbReference>
<feature type="transmembrane region" description="Helical" evidence="17">
    <location>
        <begin position="7"/>
        <end position="24"/>
    </location>
</feature>
<keyword evidence="10" id="KW-0999">Mitochondrion inner membrane</keyword>
<evidence type="ECO:0000256" key="16">
    <source>
        <dbReference type="ARBA" id="ARBA00033364"/>
    </source>
</evidence>
<evidence type="ECO:0000256" key="15">
    <source>
        <dbReference type="ARBA" id="ARBA00030377"/>
    </source>
</evidence>
<comment type="subunit">
    <text evidence="5">Complex I is composed of 45 different subunits.</text>
</comment>
<evidence type="ECO:0000256" key="4">
    <source>
        <dbReference type="ARBA" id="ARBA00007393"/>
    </source>
</evidence>
<dbReference type="CTD" id="31697"/>
<evidence type="ECO:0000256" key="8">
    <source>
        <dbReference type="ARBA" id="ARBA00022660"/>
    </source>
</evidence>
<evidence type="ECO:0000256" key="2">
    <source>
        <dbReference type="ARBA" id="ARBA00004273"/>
    </source>
</evidence>
<accession>A0A6I9UXJ1</accession>
<keyword evidence="11" id="KW-0249">Electron transport</keyword>
<evidence type="ECO:0000256" key="3">
    <source>
        <dbReference type="ARBA" id="ARBA00004304"/>
    </source>
</evidence>
<keyword evidence="9 17" id="KW-0812">Transmembrane</keyword>
<evidence type="ECO:0000256" key="5">
    <source>
        <dbReference type="ARBA" id="ARBA00011533"/>
    </source>
</evidence>
<keyword evidence="8" id="KW-0679">Respiratory chain</keyword>
<keyword evidence="14 17" id="KW-0472">Membrane</keyword>
<name>A0A6I9UXJ1_BACDO</name>
<evidence type="ECO:0000256" key="10">
    <source>
        <dbReference type="ARBA" id="ARBA00022792"/>
    </source>
</evidence>
<dbReference type="FunCoup" id="A0A6I9UXJ1">
    <property type="interactions" value="107"/>
</dbReference>
<keyword evidence="18" id="KW-1185">Reference proteome</keyword>
<reference evidence="19" key="1">
    <citation type="submission" date="2025-08" db="UniProtKB">
        <authorList>
            <consortium name="RefSeq"/>
        </authorList>
    </citation>
    <scope>IDENTIFICATION</scope>
    <source>
        <tissue evidence="19">Adult</tissue>
    </source>
</reference>
<evidence type="ECO:0000256" key="13">
    <source>
        <dbReference type="ARBA" id="ARBA00023128"/>
    </source>
</evidence>